<evidence type="ECO:0000256" key="3">
    <source>
        <dbReference type="ARBA" id="ARBA00005131"/>
    </source>
</evidence>
<dbReference type="Pfam" id="PF00723">
    <property type="entry name" value="Glyco_hydro_15"/>
    <property type="match status" value="1"/>
</dbReference>
<evidence type="ECO:0000256" key="4">
    <source>
        <dbReference type="ARBA" id="ARBA00007128"/>
    </source>
</evidence>
<evidence type="ECO:0000256" key="8">
    <source>
        <dbReference type="ARBA" id="ARBA00022860"/>
    </source>
</evidence>
<evidence type="ECO:0000256" key="9">
    <source>
        <dbReference type="ARBA" id="ARBA00023136"/>
    </source>
</evidence>
<keyword evidence="12 13" id="KW-0636">Prenylation</keyword>
<keyword evidence="10 14" id="KW-0119">Carbohydrate metabolism</keyword>
<evidence type="ECO:0000313" key="18">
    <source>
        <dbReference type="Proteomes" id="UP001321473"/>
    </source>
</evidence>
<keyword evidence="5 14" id="KW-1003">Cell membrane</keyword>
<evidence type="ECO:0000256" key="13">
    <source>
        <dbReference type="PIRSR" id="PIRSR608734-50"/>
    </source>
</evidence>
<keyword evidence="11 13" id="KW-0449">Lipoprotein</keyword>
<proteinExistence type="inferred from homology"/>
<dbReference type="PANTHER" id="PTHR10749:SF7">
    <property type="entry name" value="PHOSPHORYLASE B KINASE REGULATORY SUBUNIT ALPHA-RELATED"/>
    <property type="match status" value="1"/>
</dbReference>
<evidence type="ECO:0000259" key="15">
    <source>
        <dbReference type="Pfam" id="PF00723"/>
    </source>
</evidence>
<dbReference type="InterPro" id="IPR011613">
    <property type="entry name" value="GH15-like"/>
</dbReference>
<keyword evidence="7 14" id="KW-0321">Glycogen metabolism</keyword>
<dbReference type="InterPro" id="IPR012341">
    <property type="entry name" value="6hp_glycosidase-like_sf"/>
</dbReference>
<dbReference type="EMBL" id="JARKHS020023567">
    <property type="protein sequence ID" value="KAK8768711.1"/>
    <property type="molecule type" value="Genomic_DNA"/>
</dbReference>
<reference evidence="17 18" key="1">
    <citation type="journal article" date="2023" name="Arcadia Sci">
        <title>De novo assembly of a long-read Amblyomma americanum tick genome.</title>
        <authorList>
            <person name="Chou S."/>
            <person name="Poskanzer K.E."/>
            <person name="Rollins M."/>
            <person name="Thuy-Boun P.S."/>
        </authorList>
    </citation>
    <scope>NUCLEOTIDE SEQUENCE [LARGE SCALE GENOMIC DNA]</scope>
    <source>
        <strain evidence="17">F_SG_1</strain>
        <tissue evidence="17">Salivary glands</tissue>
    </source>
</reference>
<evidence type="ECO:0000256" key="12">
    <source>
        <dbReference type="ARBA" id="ARBA00023289"/>
    </source>
</evidence>
<comment type="similarity">
    <text evidence="4 14">Belongs to the phosphorylase b kinase regulatory chain family.</text>
</comment>
<dbReference type="SUPFAM" id="SSF48208">
    <property type="entry name" value="Six-hairpin glycosidases"/>
    <property type="match status" value="1"/>
</dbReference>
<evidence type="ECO:0000256" key="11">
    <source>
        <dbReference type="ARBA" id="ARBA00023288"/>
    </source>
</evidence>
<dbReference type="FunFam" id="1.50.10.10:FF:000004">
    <property type="entry name" value="Phosphorylase b kinase regulatory subunit"/>
    <property type="match status" value="1"/>
</dbReference>
<dbReference type="InterPro" id="IPR045583">
    <property type="entry name" value="KPBA/B_C"/>
</dbReference>
<keyword evidence="8 14" id="KW-0112">Calmodulin-binding</keyword>
<dbReference type="InterPro" id="IPR008928">
    <property type="entry name" value="6-hairpin_glycosidase_sf"/>
</dbReference>
<keyword evidence="6" id="KW-0597">Phosphoprotein</keyword>
<comment type="pathway">
    <text evidence="3 14">Glycan biosynthesis; glycogen metabolism.</text>
</comment>
<dbReference type="Proteomes" id="UP001321473">
    <property type="component" value="Unassembled WGS sequence"/>
</dbReference>
<dbReference type="GO" id="GO:0005977">
    <property type="term" value="P:glycogen metabolic process"/>
    <property type="evidence" value="ECO:0007669"/>
    <property type="project" value="UniProtKB-KW"/>
</dbReference>
<evidence type="ECO:0000256" key="1">
    <source>
        <dbReference type="ARBA" id="ARBA00002837"/>
    </source>
</evidence>
<protein>
    <recommendedName>
        <fullName evidence="14">Phosphorylase b kinase regulatory subunit</fullName>
    </recommendedName>
</protein>
<dbReference type="Pfam" id="PF19292">
    <property type="entry name" value="KPBB_C"/>
    <property type="match status" value="1"/>
</dbReference>
<comment type="caution">
    <text evidence="17">The sequence shown here is derived from an EMBL/GenBank/DDBJ whole genome shotgun (WGS) entry which is preliminary data.</text>
</comment>
<evidence type="ECO:0000313" key="17">
    <source>
        <dbReference type="EMBL" id="KAK8768711.1"/>
    </source>
</evidence>
<comment type="function">
    <text evidence="1">Phosphorylase b kinase catalyzes the phosphorylation of serine in certain substrates, including troponin I. The alpha chain may bind calmodulin.</text>
</comment>
<evidence type="ECO:0000256" key="6">
    <source>
        <dbReference type="ARBA" id="ARBA00022553"/>
    </source>
</evidence>
<keyword evidence="18" id="KW-1185">Reference proteome</keyword>
<evidence type="ECO:0000256" key="7">
    <source>
        <dbReference type="ARBA" id="ARBA00022600"/>
    </source>
</evidence>
<evidence type="ECO:0000256" key="2">
    <source>
        <dbReference type="ARBA" id="ARBA00004342"/>
    </source>
</evidence>
<dbReference type="InterPro" id="IPR008734">
    <property type="entry name" value="PHK_A/B_su"/>
</dbReference>
<evidence type="ECO:0000256" key="14">
    <source>
        <dbReference type="RuleBase" id="RU364123"/>
    </source>
</evidence>
<name>A0AAQ4E1X1_AMBAM</name>
<feature type="lipid moiety-binding region" description="S-farnesyl cysteine" evidence="13">
    <location>
        <position position="1184"/>
    </location>
</feature>
<accession>A0AAQ4E1X1</accession>
<comment type="PTM">
    <text evidence="13">Although the final Cys may be farnesylated, the terminal tripeptide is probably not removed, and the C-terminus is not methylated.</text>
</comment>
<dbReference type="Gene3D" id="1.50.10.10">
    <property type="match status" value="1"/>
</dbReference>
<organism evidence="17 18">
    <name type="scientific">Amblyomma americanum</name>
    <name type="common">Lone star tick</name>
    <dbReference type="NCBI Taxonomy" id="6943"/>
    <lineage>
        <taxon>Eukaryota</taxon>
        <taxon>Metazoa</taxon>
        <taxon>Ecdysozoa</taxon>
        <taxon>Arthropoda</taxon>
        <taxon>Chelicerata</taxon>
        <taxon>Arachnida</taxon>
        <taxon>Acari</taxon>
        <taxon>Parasitiformes</taxon>
        <taxon>Ixodida</taxon>
        <taxon>Ixodoidea</taxon>
        <taxon>Ixodidae</taxon>
        <taxon>Amblyomminae</taxon>
        <taxon>Amblyomma</taxon>
    </lineage>
</organism>
<dbReference type="GO" id="GO:0005964">
    <property type="term" value="C:phosphorylase kinase complex"/>
    <property type="evidence" value="ECO:0007669"/>
    <property type="project" value="TreeGrafter"/>
</dbReference>
<dbReference type="GO" id="GO:0005886">
    <property type="term" value="C:plasma membrane"/>
    <property type="evidence" value="ECO:0007669"/>
    <property type="project" value="UniProtKB-SubCell"/>
</dbReference>
<feature type="domain" description="GH15-like" evidence="15">
    <location>
        <begin position="8"/>
        <end position="914"/>
    </location>
</feature>
<dbReference type="PANTHER" id="PTHR10749">
    <property type="entry name" value="PHOSPHORYLASE B KINASE REGULATORY SUBUNIT"/>
    <property type="match status" value="1"/>
</dbReference>
<evidence type="ECO:0000256" key="10">
    <source>
        <dbReference type="ARBA" id="ARBA00023277"/>
    </source>
</evidence>
<evidence type="ECO:0000256" key="5">
    <source>
        <dbReference type="ARBA" id="ARBA00022475"/>
    </source>
</evidence>
<dbReference type="AlphaFoldDB" id="A0AAQ4E1X1"/>
<gene>
    <name evidence="17" type="ORF">V5799_014823</name>
</gene>
<keyword evidence="9 14" id="KW-0472">Membrane</keyword>
<comment type="subcellular location">
    <subcellularLocation>
        <location evidence="2 14">Cell membrane</location>
        <topology evidence="2 14">Lipid-anchor</topology>
        <orientation evidence="2 14">Cytoplasmic side</orientation>
    </subcellularLocation>
</comment>
<evidence type="ECO:0000259" key="16">
    <source>
        <dbReference type="Pfam" id="PF19292"/>
    </source>
</evidence>
<sequence length="1187" mass="134149">MRSRRNSGVRLDYYQRLVCRTILDHQDPVTGLIPSHKQDDHAWVRDNVYSILSVWALSMAYRKNADLDEDRAKTYELEQGCIKMMRGLLLAMMRQKDKVEKFKQTQNPADSLHAKYSSQTTATVVGDREWGHLQLDATSLYLLILAQMTASGLQIVFNLDEVTFIQNLVFYIEATYCIPDYGIWERGDKTNHGLPELNSSSIGMAKAALQALDDLDLFGGKGGPFSVIHVLADEAQKCNAVLQSMLPRESNSKEVDAALLSVIGYPAFAVDDPELIAQTRKSILQKLKGKYGCKRFLRDGYKTAKEDPSRLYYESWELQHFENIECEWPLFLCYLVIDACFRGERLEVEEYSDALEQVLLRTEDGLKLVPEMYAVPADKVEAEYKNPHSQPRVHVGMTPFMWAQSLFIIGRLLQEGFIVPGELDPLNRRLASEKKPDVVVQVVVLAEDHIIQEKLMHHEIFVQTIQDVPDFEVLPARVLGHIYTYLGRSTKLGLSGRQSRDVGILSTSKMYLFKDSLLVFTPQFADQHRFYLASDTDLLIDTFKTEIAYLKSAWRMLGRPTVILPVSQDLLHNGKIPGEVIATIKKLKSGYTTGTRILLGTLEEFVSTSCIASLSFVGNQEEGHPERIPAELREYLNKEFSRKDVRRDSIFLRRQSIIGPPKSPSAFGSRGKLGVKGLVKRSRSIHVENFLSYDQPTSTKPEELLPALSEGSYGGVGDTGSPAYDTDEEELCEMVDQPSSATILGLSLLQLDKVSEKELLDLLEESDSLEEHGDILHCLVLNKGLKWDTELGDGNRVITVRHLLKELYEKAYKEHKWGLVRHVAGLLGKKVEDLAKAVTDLLVRQKQVTVGMPPMNEYTITRPQPAKQLRIIIYKAHGADKSAAMLTQELLVYLSMFIRTEPELFQEMLRLRVGLIIQVMVSELGRSLQCSADEASEYLLNMRPYEMKMLLRQILSGKEFVICNSSDGVVSVQGSKMNKHALQHTMRDSIVTSTKKQDEAFDRQGQWIRRRRLDGALNRVPMGFYPRAWKLLERCVGLSIEGKVLSQHLTREMTQGELKFALEFEHVLNCIPQPEYRQLMVEAIMVLTLLAEHNVVTFINKVISIDGLVHHAYKVFLEDQKLCNGDATLCCATDGVPKNSCNKVANLCQHFYDSAPSGCYGTMTYLIKAVAQTVEDLPNTNLDCTIS</sequence>
<feature type="domain" description="Phosphorylase b kinase regulatory subunit alpha/beta C-terminal" evidence="16">
    <location>
        <begin position="927"/>
        <end position="1164"/>
    </location>
</feature>
<dbReference type="GO" id="GO:0005516">
    <property type="term" value="F:calmodulin binding"/>
    <property type="evidence" value="ECO:0007669"/>
    <property type="project" value="UniProtKB-KW"/>
</dbReference>